<dbReference type="Pfam" id="PF00133">
    <property type="entry name" value="tRNA-synt_1"/>
    <property type="match status" value="1"/>
</dbReference>
<feature type="domain" description="Aminoacyl-tRNA synthetase class Ia" evidence="10">
    <location>
        <begin position="180"/>
        <end position="588"/>
    </location>
</feature>
<dbReference type="PANTHER" id="PTHR45794">
    <property type="entry name" value="LEUCYL-TRNA SYNTHETASE"/>
    <property type="match status" value="1"/>
</dbReference>
<dbReference type="InterPro" id="IPR015413">
    <property type="entry name" value="Methionyl/Leucyl_tRNA_Synth"/>
</dbReference>
<dbReference type="PANTHER" id="PTHR45794:SF1">
    <property type="entry name" value="LEUCINE--TRNA LIGASE, CYTOPLASMIC"/>
    <property type="match status" value="1"/>
</dbReference>
<evidence type="ECO:0000256" key="9">
    <source>
        <dbReference type="RuleBase" id="RU363039"/>
    </source>
</evidence>
<keyword evidence="6 9" id="KW-0648">Protein biosynthesis</keyword>
<dbReference type="Pfam" id="PF08264">
    <property type="entry name" value="Anticodon_1"/>
    <property type="match status" value="1"/>
</dbReference>
<keyword evidence="5 9" id="KW-0067">ATP-binding</keyword>
<evidence type="ECO:0000256" key="2">
    <source>
        <dbReference type="ARBA" id="ARBA00013164"/>
    </source>
</evidence>
<evidence type="ECO:0000256" key="6">
    <source>
        <dbReference type="ARBA" id="ARBA00022917"/>
    </source>
</evidence>
<dbReference type="OrthoDB" id="10249672at2759"/>
<dbReference type="Gene3D" id="1.10.730.10">
    <property type="entry name" value="Isoleucyl-tRNA Synthetase, Domain 1"/>
    <property type="match status" value="1"/>
</dbReference>
<dbReference type="InterPro" id="IPR009080">
    <property type="entry name" value="tRNAsynth_Ia_anticodon-bd"/>
</dbReference>
<dbReference type="InterPro" id="IPR002300">
    <property type="entry name" value="aa-tRNA-synth_Ia"/>
</dbReference>
<gene>
    <name evidence="13" type="ORF">F1559_003575</name>
</gene>
<reference evidence="13 14" key="1">
    <citation type="journal article" date="2020" name="J. Phycol.">
        <title>Comparative genome analysis reveals Cyanidiococcus gen. nov., a new extremophilic red algal genus sister to Cyanidioschyzon (Cyanidioschyzonaceae, Rhodophyta).</title>
        <authorList>
            <person name="Liu S.-L."/>
            <person name="Chiang Y.-R."/>
            <person name="Yoon H.S."/>
            <person name="Fu H.-Y."/>
        </authorList>
    </citation>
    <scope>NUCLEOTIDE SEQUENCE [LARGE SCALE GENOMIC DNA]</scope>
    <source>
        <strain evidence="13 14">THAL066</strain>
    </source>
</reference>
<keyword evidence="4 9" id="KW-0547">Nucleotide-binding</keyword>
<dbReference type="GO" id="GO:0004823">
    <property type="term" value="F:leucine-tRNA ligase activity"/>
    <property type="evidence" value="ECO:0007669"/>
    <property type="project" value="UniProtKB-EC"/>
</dbReference>
<dbReference type="InterPro" id="IPR004493">
    <property type="entry name" value="Leu-tRNA-synth_Ia_arc/euk"/>
</dbReference>
<feature type="domain" description="Methionyl/Valyl/Leucyl/Isoleucyl-tRNA synthetase anticodon-binding" evidence="11">
    <location>
        <begin position="797"/>
        <end position="907"/>
    </location>
</feature>
<keyword evidence="3 9" id="KW-0436">Ligase</keyword>
<evidence type="ECO:0000259" key="12">
    <source>
        <dbReference type="Pfam" id="PF09334"/>
    </source>
</evidence>
<evidence type="ECO:0000256" key="5">
    <source>
        <dbReference type="ARBA" id="ARBA00022840"/>
    </source>
</evidence>
<accession>A0A7J7ILC5</accession>
<dbReference type="EC" id="6.1.1.4" evidence="2"/>
<comment type="caution">
    <text evidence="13">The sequence shown here is derived from an EMBL/GenBank/DDBJ whole genome shotgun (WGS) entry which is preliminary data.</text>
</comment>
<dbReference type="FunFam" id="3.90.740.10:FF:000001">
    <property type="entry name" value="Leucine--tRNA ligase, cytoplasmic"/>
    <property type="match status" value="1"/>
</dbReference>
<dbReference type="NCBIfam" id="TIGR00395">
    <property type="entry name" value="leuS_arch"/>
    <property type="match status" value="1"/>
</dbReference>
<evidence type="ECO:0000259" key="11">
    <source>
        <dbReference type="Pfam" id="PF08264"/>
    </source>
</evidence>
<keyword evidence="7 9" id="KW-0030">Aminoacyl-tRNA synthetase</keyword>
<dbReference type="InterPro" id="IPR013155">
    <property type="entry name" value="M/V/L/I-tRNA-synth_anticd-bd"/>
</dbReference>
<dbReference type="SUPFAM" id="SSF52374">
    <property type="entry name" value="Nucleotidylyl transferase"/>
    <property type="match status" value="1"/>
</dbReference>
<evidence type="ECO:0000259" key="10">
    <source>
        <dbReference type="Pfam" id="PF00133"/>
    </source>
</evidence>
<evidence type="ECO:0000256" key="1">
    <source>
        <dbReference type="ARBA" id="ARBA00005594"/>
    </source>
</evidence>
<dbReference type="GO" id="GO:0002161">
    <property type="term" value="F:aminoacyl-tRNA deacylase activity"/>
    <property type="evidence" value="ECO:0007669"/>
    <property type="project" value="InterPro"/>
</dbReference>
<evidence type="ECO:0000256" key="7">
    <source>
        <dbReference type="ARBA" id="ARBA00023146"/>
    </source>
</evidence>
<feature type="domain" description="Methionyl/Leucyl tRNA synthetase" evidence="12">
    <location>
        <begin position="54"/>
        <end position="110"/>
    </location>
</feature>
<dbReference type="InterPro" id="IPR014729">
    <property type="entry name" value="Rossmann-like_a/b/a_fold"/>
</dbReference>
<dbReference type="SUPFAM" id="SSF47323">
    <property type="entry name" value="Anticodon-binding domain of a subclass of class I aminoacyl-tRNA synthetases"/>
    <property type="match status" value="1"/>
</dbReference>
<keyword evidence="14" id="KW-1185">Reference proteome</keyword>
<dbReference type="Pfam" id="PF09334">
    <property type="entry name" value="tRNA-synt_1g"/>
    <property type="match status" value="2"/>
</dbReference>
<organism evidence="13 14">
    <name type="scientific">Cyanidiococcus yangmingshanensis</name>
    <dbReference type="NCBI Taxonomy" id="2690220"/>
    <lineage>
        <taxon>Eukaryota</taxon>
        <taxon>Rhodophyta</taxon>
        <taxon>Bangiophyceae</taxon>
        <taxon>Cyanidiales</taxon>
        <taxon>Cyanidiaceae</taxon>
        <taxon>Cyanidiococcus</taxon>
    </lineage>
</organism>
<dbReference type="Gene3D" id="3.90.740.10">
    <property type="entry name" value="Valyl/Leucyl/Isoleucyl-tRNA synthetase, editing domain"/>
    <property type="match status" value="1"/>
</dbReference>
<evidence type="ECO:0000256" key="8">
    <source>
        <dbReference type="ARBA" id="ARBA00030520"/>
    </source>
</evidence>
<protein>
    <recommendedName>
        <fullName evidence="2">leucine--tRNA ligase</fullName>
        <ecNumber evidence="2">6.1.1.4</ecNumber>
    </recommendedName>
    <alternativeName>
        <fullName evidence="8">Leucyl-tRNA synthetase</fullName>
    </alternativeName>
</protein>
<evidence type="ECO:0000313" key="14">
    <source>
        <dbReference type="Proteomes" id="UP000530660"/>
    </source>
</evidence>
<name>A0A7J7ILC5_9RHOD</name>
<dbReference type="GO" id="GO:0005524">
    <property type="term" value="F:ATP binding"/>
    <property type="evidence" value="ECO:0007669"/>
    <property type="project" value="UniProtKB-KW"/>
</dbReference>
<dbReference type="AlphaFoldDB" id="A0A7J7ILC5"/>
<dbReference type="Proteomes" id="UP000530660">
    <property type="component" value="Unassembled WGS sequence"/>
</dbReference>
<dbReference type="EMBL" id="VWRR01000005">
    <property type="protein sequence ID" value="KAF6003903.1"/>
    <property type="molecule type" value="Genomic_DNA"/>
</dbReference>
<proteinExistence type="inferred from homology"/>
<evidence type="ECO:0000256" key="3">
    <source>
        <dbReference type="ARBA" id="ARBA00022598"/>
    </source>
</evidence>
<feature type="domain" description="Methionyl/Leucyl tRNA synthetase" evidence="12">
    <location>
        <begin position="673"/>
        <end position="760"/>
    </location>
</feature>
<dbReference type="InterPro" id="IPR009008">
    <property type="entry name" value="Val/Leu/Ile-tRNA-synth_edit"/>
</dbReference>
<dbReference type="Gene3D" id="3.40.50.620">
    <property type="entry name" value="HUPs"/>
    <property type="match status" value="1"/>
</dbReference>
<comment type="similarity">
    <text evidence="1 9">Belongs to the class-I aminoacyl-tRNA synthetase family.</text>
</comment>
<sequence>MATTRRDTLLRIQEEVQRSWDDEHTFQVDAPEDFDVVAGWTGLGLEPRQKPTFFVTFPYVYTNGPIHLGHAFSLSKAEFAVAYQRLRRRPCLFPFGFHCTGMPIQASATRLARELETYGCPPQFPGCSDHETGSEGGATGSSLSQKKKVQAKTGNLRYQYEILRSVGVPEQEIPSFTNPRKWLMYWPPVGMSDAKALGLHVDWRRSFITTDANPYYDSFVRWQFEKLRAQGHIKFGKRYTIYSPLDGQACADHDRSSGEGVQPQEYVLIKLAVLEPFPSVLEPLSGRRVFLAAATLRPETMYGQTNCWIAPEGSYGAYQVNAAGDVFIMTERAARNLAYQAWSPTFGQICCLLGPFLGRELIGTAVRAPLSVYHPVYVLPMTSVSTGKGTGIVTSVPSDSPDDYRALQDLKEKPAFRQKFGVADAWVLPFEAVPIIEVPEFGSLSAQAACIKYKIHSQNDRELLDKAKEEIYLRGFYDGILLVGPHASQRVQTAKPLIRQALLDQDDAVLYSEPERLVISRSGDECVVALCDQWYIDYGEEHWKQLAKTCLDAMETYHPETRRSFESVFEWLREWACSRSFGLGSRLPWDPQYVIDSLSDSTIYMAYYTVAHLLHRDLNGQVAGAAGPASQITPAVWDYVLLGEGEPNSLPIPGSVARAMRREFLYWYPLNLRVSGKDLIGNHLTFFIYNHVAIFPPDKWPLGVRANGHIMINNEKMSKSTGNFLTLAEAVQRFSADAVRFALADAGDGIDDASFQVKTADEAILKLTTLLALASEAEAMVVADSMRSPSSPYTFWDRVMEAEVDALLRAAAQAYERLEFRDALKFAFYELQDALGIWRVAVGGDTDLSKLHQAVWSHYIRAQVVALYPICPHTCTWIWREVLHRASSSDGPELSPPLQWPELTPVESPERVAIRAAGRYLQALLHRARIVVQKRLAYRATSDAATVSNGTATSNGDADALGIGAGATTARLRLVVRSSPTEWQLRCVDLVQQAYDREQDLFATDLPKRITTDPLLRRVSKRAIALAMTLREHRRFSVALEFDEVAVLRENLDYLAQQLGFQEVEMVVDGPEAEQRGVVMGEPVILVLDA</sequence>
<dbReference type="GO" id="GO:0006429">
    <property type="term" value="P:leucyl-tRNA aminoacylation"/>
    <property type="evidence" value="ECO:0007669"/>
    <property type="project" value="InterPro"/>
</dbReference>
<evidence type="ECO:0000313" key="13">
    <source>
        <dbReference type="EMBL" id="KAF6003903.1"/>
    </source>
</evidence>
<dbReference type="SUPFAM" id="SSF50677">
    <property type="entry name" value="ValRS/IleRS/LeuRS editing domain"/>
    <property type="match status" value="1"/>
</dbReference>
<evidence type="ECO:0000256" key="4">
    <source>
        <dbReference type="ARBA" id="ARBA00022741"/>
    </source>
</evidence>